<dbReference type="AlphaFoldDB" id="T1GMT1"/>
<keyword evidence="2" id="KW-1185">Reference proteome</keyword>
<accession>T1GMT1</accession>
<name>T1GMT1_MEGSC</name>
<dbReference type="HOGENOM" id="CLU_2925241_0_0_1"/>
<dbReference type="EMBL" id="CAQQ02082009">
    <property type="status" value="NOT_ANNOTATED_CDS"/>
    <property type="molecule type" value="Genomic_DNA"/>
</dbReference>
<proteinExistence type="predicted"/>
<evidence type="ECO:0000313" key="2">
    <source>
        <dbReference type="Proteomes" id="UP000015102"/>
    </source>
</evidence>
<reference evidence="2" key="1">
    <citation type="submission" date="2013-02" db="EMBL/GenBank/DDBJ databases">
        <authorList>
            <person name="Hughes D."/>
        </authorList>
    </citation>
    <scope>NUCLEOTIDE SEQUENCE</scope>
    <source>
        <strain>Durham</strain>
        <strain evidence="2">NC isolate 2 -- Noor lab</strain>
    </source>
</reference>
<sequence>MLQICLPVGQVLLLPSPDLIKKSGGEQHILLTPQDPQNIDFRRNLLTIGVHGLVHALKRVD</sequence>
<dbReference type="Proteomes" id="UP000015102">
    <property type="component" value="Unassembled WGS sequence"/>
</dbReference>
<protein>
    <submittedName>
        <fullName evidence="1">Uncharacterized protein</fullName>
    </submittedName>
</protein>
<evidence type="ECO:0000313" key="1">
    <source>
        <dbReference type="EnsemblMetazoa" id="MESCA004863-PA"/>
    </source>
</evidence>
<organism evidence="1 2">
    <name type="scientific">Megaselia scalaris</name>
    <name type="common">Humpbacked fly</name>
    <name type="synonym">Phora scalaris</name>
    <dbReference type="NCBI Taxonomy" id="36166"/>
    <lineage>
        <taxon>Eukaryota</taxon>
        <taxon>Metazoa</taxon>
        <taxon>Ecdysozoa</taxon>
        <taxon>Arthropoda</taxon>
        <taxon>Hexapoda</taxon>
        <taxon>Insecta</taxon>
        <taxon>Pterygota</taxon>
        <taxon>Neoptera</taxon>
        <taxon>Endopterygota</taxon>
        <taxon>Diptera</taxon>
        <taxon>Brachycera</taxon>
        <taxon>Muscomorpha</taxon>
        <taxon>Platypezoidea</taxon>
        <taxon>Phoridae</taxon>
        <taxon>Megaseliini</taxon>
        <taxon>Megaselia</taxon>
    </lineage>
</organism>
<dbReference type="EnsemblMetazoa" id="MESCA004863-RA">
    <property type="protein sequence ID" value="MESCA004863-PA"/>
    <property type="gene ID" value="MESCA004863"/>
</dbReference>
<reference evidence="1" key="2">
    <citation type="submission" date="2015-06" db="UniProtKB">
        <authorList>
            <consortium name="EnsemblMetazoa"/>
        </authorList>
    </citation>
    <scope>IDENTIFICATION</scope>
</reference>
<dbReference type="EMBL" id="CAQQ02082010">
    <property type="status" value="NOT_ANNOTATED_CDS"/>
    <property type="molecule type" value="Genomic_DNA"/>
</dbReference>